<dbReference type="EMBL" id="BNAS01000004">
    <property type="protein sequence ID" value="GHH74813.1"/>
    <property type="molecule type" value="Genomic_DNA"/>
</dbReference>
<name>A0A919FYI5_9MICO</name>
<dbReference type="RefSeq" id="WP_189670024.1">
    <property type="nucleotide sequence ID" value="NZ_BNAS01000004.1"/>
</dbReference>
<dbReference type="SUPFAM" id="SSF55826">
    <property type="entry name" value="YbaK/ProRS associated domain"/>
    <property type="match status" value="1"/>
</dbReference>
<keyword evidence="3" id="KW-1185">Reference proteome</keyword>
<dbReference type="GO" id="GO:0002161">
    <property type="term" value="F:aminoacyl-tRNA deacylase activity"/>
    <property type="evidence" value="ECO:0007669"/>
    <property type="project" value="InterPro"/>
</dbReference>
<comment type="caution">
    <text evidence="2">The sequence shown here is derived from an EMBL/GenBank/DDBJ whole genome shotgun (WGS) entry which is preliminary data.</text>
</comment>
<reference evidence="2" key="2">
    <citation type="submission" date="2020-09" db="EMBL/GenBank/DDBJ databases">
        <authorList>
            <person name="Sun Q."/>
            <person name="Zhou Y."/>
        </authorList>
    </citation>
    <scope>NUCLEOTIDE SEQUENCE</scope>
    <source>
        <strain evidence="2">CGMCC 4.7398</strain>
    </source>
</reference>
<dbReference type="Gene3D" id="3.90.960.10">
    <property type="entry name" value="YbaK/aminoacyl-tRNA synthetase-associated domain"/>
    <property type="match status" value="1"/>
</dbReference>
<organism evidence="2 3">
    <name type="scientific">Promicromonospora soli</name>
    <dbReference type="NCBI Taxonomy" id="2035533"/>
    <lineage>
        <taxon>Bacteria</taxon>
        <taxon>Bacillati</taxon>
        <taxon>Actinomycetota</taxon>
        <taxon>Actinomycetes</taxon>
        <taxon>Micrococcales</taxon>
        <taxon>Promicromonosporaceae</taxon>
        <taxon>Promicromonospora</taxon>
    </lineage>
</organism>
<dbReference type="Pfam" id="PF04073">
    <property type="entry name" value="tRNA_edit"/>
    <property type="match status" value="1"/>
</dbReference>
<feature type="domain" description="YbaK/aminoacyl-tRNA synthetase-associated" evidence="1">
    <location>
        <begin position="35"/>
        <end position="151"/>
    </location>
</feature>
<dbReference type="Proteomes" id="UP000627369">
    <property type="component" value="Unassembled WGS sequence"/>
</dbReference>
<gene>
    <name evidence="2" type="ORF">GCM10017772_29560</name>
</gene>
<evidence type="ECO:0000313" key="3">
    <source>
        <dbReference type="Proteomes" id="UP000627369"/>
    </source>
</evidence>
<proteinExistence type="predicted"/>
<dbReference type="InterPro" id="IPR036754">
    <property type="entry name" value="YbaK/aa-tRNA-synt-asso_dom_sf"/>
</dbReference>
<dbReference type="PANTHER" id="PTHR30411">
    <property type="entry name" value="CYTOPLASMIC PROTEIN"/>
    <property type="match status" value="1"/>
</dbReference>
<protein>
    <submittedName>
        <fullName evidence="2">Aminoacyl-tRNA deacylase</fullName>
    </submittedName>
</protein>
<evidence type="ECO:0000259" key="1">
    <source>
        <dbReference type="Pfam" id="PF04073"/>
    </source>
</evidence>
<dbReference type="AlphaFoldDB" id="A0A919FYI5"/>
<dbReference type="CDD" id="cd04333">
    <property type="entry name" value="ProX_deacylase"/>
    <property type="match status" value="1"/>
</dbReference>
<accession>A0A919FYI5</accession>
<sequence>MPNEVPAPIHPAVEKVTAALAEAGAVGQVRWLDDAATTAALAAEFLGIAVGQIANSLVFLFDGEPTLVLTSGAHRVDTAWLGERLGVSITRASKEQVRAATGQVIGGVAPVGHPAPVPTYVDTALAAYDEVWAAAGHAKTVFPTTFDELVRITGGTPTAVAPEG</sequence>
<dbReference type="PANTHER" id="PTHR30411:SF1">
    <property type="entry name" value="CYTOPLASMIC PROTEIN"/>
    <property type="match status" value="1"/>
</dbReference>
<dbReference type="InterPro" id="IPR007214">
    <property type="entry name" value="YbaK/aa-tRNA-synth-assoc-dom"/>
</dbReference>
<reference evidence="2" key="1">
    <citation type="journal article" date="2014" name="Int. J. Syst. Evol. Microbiol.">
        <title>Complete genome sequence of Corynebacterium casei LMG S-19264T (=DSM 44701T), isolated from a smear-ripened cheese.</title>
        <authorList>
            <consortium name="US DOE Joint Genome Institute (JGI-PGF)"/>
            <person name="Walter F."/>
            <person name="Albersmeier A."/>
            <person name="Kalinowski J."/>
            <person name="Ruckert C."/>
        </authorList>
    </citation>
    <scope>NUCLEOTIDE SEQUENCE</scope>
    <source>
        <strain evidence="2">CGMCC 4.7398</strain>
    </source>
</reference>
<evidence type="ECO:0000313" key="2">
    <source>
        <dbReference type="EMBL" id="GHH74813.1"/>
    </source>
</evidence>